<comment type="caution">
    <text evidence="3">The sequence shown here is derived from an EMBL/GenBank/DDBJ whole genome shotgun (WGS) entry which is preliminary data.</text>
</comment>
<keyword evidence="1" id="KW-1133">Transmembrane helix</keyword>
<sequence>MGVHRLLPAVAPRGGRRLGRIFRPAISFRLWLLLLALLCLFSFAPFGLKFVILVVHGGSMESGISSSHQLHITGNIERFNEEVEQQQLHHSGYGGDAIKAPGRKHRRQHGHVLDNRGLVGLWKVVIARNLPYKNMRRTGKVPNFLSHRIFPSSSYSIWLDSKMRLNHDPMLIIEYFLWRTRSEYAISNHYDRHCVWEESDGLSKFDPSDLNTSLPSCMCLVDRFTSRDQLSFAYTYLKLRRILNPNQPFYLNMFKDCERQALAKLFWHRVFPSPPPVPR</sequence>
<keyword evidence="1" id="KW-0812">Transmembrane</keyword>
<evidence type="ECO:0000313" key="3">
    <source>
        <dbReference type="EMBL" id="KAJ6988403.1"/>
    </source>
</evidence>
<evidence type="ECO:0000259" key="2">
    <source>
        <dbReference type="Pfam" id="PF04765"/>
    </source>
</evidence>
<feature type="transmembrane region" description="Helical" evidence="1">
    <location>
        <begin position="30"/>
        <end position="55"/>
    </location>
</feature>
<dbReference type="PANTHER" id="PTHR12956:SF27">
    <property type="entry name" value="TRANSMEMBRANE PROTEIN"/>
    <property type="match status" value="1"/>
</dbReference>
<dbReference type="PANTHER" id="PTHR12956">
    <property type="entry name" value="ALKALINE CERAMIDASE-RELATED"/>
    <property type="match status" value="1"/>
</dbReference>
<dbReference type="InterPro" id="IPR006852">
    <property type="entry name" value="TOD1_MUCI70"/>
</dbReference>
<dbReference type="EMBL" id="JAQIZT010000008">
    <property type="protein sequence ID" value="KAJ6988403.1"/>
    <property type="molecule type" value="Genomic_DNA"/>
</dbReference>
<dbReference type="InterPro" id="IPR048354">
    <property type="entry name" value="TOD1_MUCI70_glycTrfase_dom"/>
</dbReference>
<reference evidence="3" key="1">
    <citation type="journal article" date="2023" name="Mol. Ecol. Resour.">
        <title>Chromosome-level genome assembly of a triploid poplar Populus alba 'Berolinensis'.</title>
        <authorList>
            <person name="Chen S."/>
            <person name="Yu Y."/>
            <person name="Wang X."/>
            <person name="Wang S."/>
            <person name="Zhang T."/>
            <person name="Zhou Y."/>
            <person name="He R."/>
            <person name="Meng N."/>
            <person name="Wang Y."/>
            <person name="Liu W."/>
            <person name="Liu Z."/>
            <person name="Liu J."/>
            <person name="Guo Q."/>
            <person name="Huang H."/>
            <person name="Sederoff R.R."/>
            <person name="Wang G."/>
            <person name="Qu G."/>
            <person name="Chen S."/>
        </authorList>
    </citation>
    <scope>NUCLEOTIDE SEQUENCE</scope>
    <source>
        <strain evidence="3">SC-2020</strain>
    </source>
</reference>
<feature type="domain" description="TOD1/MUCI70 glycosyltransferase-like" evidence="2">
    <location>
        <begin position="105"/>
        <end position="202"/>
    </location>
</feature>
<organism evidence="3 4">
    <name type="scientific">Populus alba x Populus x berolinensis</name>
    <dbReference type="NCBI Taxonomy" id="444605"/>
    <lineage>
        <taxon>Eukaryota</taxon>
        <taxon>Viridiplantae</taxon>
        <taxon>Streptophyta</taxon>
        <taxon>Embryophyta</taxon>
        <taxon>Tracheophyta</taxon>
        <taxon>Spermatophyta</taxon>
        <taxon>Magnoliopsida</taxon>
        <taxon>eudicotyledons</taxon>
        <taxon>Gunneridae</taxon>
        <taxon>Pentapetalae</taxon>
        <taxon>rosids</taxon>
        <taxon>fabids</taxon>
        <taxon>Malpighiales</taxon>
        <taxon>Salicaceae</taxon>
        <taxon>Saliceae</taxon>
        <taxon>Populus</taxon>
    </lineage>
</organism>
<feature type="domain" description="TOD1/MUCI70 glycosyltransferase-like" evidence="2">
    <location>
        <begin position="214"/>
        <end position="268"/>
    </location>
</feature>
<dbReference type="Pfam" id="PF04765">
    <property type="entry name" value="TOD1_MUCI70"/>
    <property type="match status" value="2"/>
</dbReference>
<gene>
    <name evidence="3" type="ORF">NC653_021354</name>
</gene>
<dbReference type="AlphaFoldDB" id="A0AAD6QEW6"/>
<dbReference type="Proteomes" id="UP001164929">
    <property type="component" value="Chromosome 8"/>
</dbReference>
<protein>
    <recommendedName>
        <fullName evidence="2">TOD1/MUCI70 glycosyltransferase-like domain-containing protein</fullName>
    </recommendedName>
</protein>
<accession>A0AAD6QEW6</accession>
<proteinExistence type="predicted"/>
<evidence type="ECO:0000313" key="4">
    <source>
        <dbReference type="Proteomes" id="UP001164929"/>
    </source>
</evidence>
<name>A0AAD6QEW6_9ROSI</name>
<evidence type="ECO:0000256" key="1">
    <source>
        <dbReference type="SAM" id="Phobius"/>
    </source>
</evidence>
<keyword evidence="1" id="KW-0472">Membrane</keyword>
<keyword evidence="4" id="KW-1185">Reference proteome</keyword>